<dbReference type="InterPro" id="IPR009003">
    <property type="entry name" value="Peptidase_S1_PA"/>
</dbReference>
<feature type="region of interest" description="Disordered" evidence="10">
    <location>
        <begin position="701"/>
        <end position="734"/>
    </location>
</feature>
<feature type="disulfide bond" evidence="9">
    <location>
        <begin position="2139"/>
        <end position="2151"/>
    </location>
</feature>
<dbReference type="InterPro" id="IPR002172">
    <property type="entry name" value="LDrepeatLR_classA_rpt"/>
</dbReference>
<evidence type="ECO:0000256" key="1">
    <source>
        <dbReference type="ARBA" id="ARBA00004167"/>
    </source>
</evidence>
<sequence>MSDAAGTDNPAFANEDECVSGSKLENSGQQQAALNQDHKSSTDSAPVENGHQQSFISQHYVEPIKPSSEPCYKTETRIEVPADNTEKTMPEPKLNGIHGNGNNNDASFLNNSATSVQINDSGKKEQIEAVNLELVSMRPYTGNIQTKGQEACEVPADPYEEYFVPVNEHRKYISRGPEAEVETTIAGVRFDLGPGVGREGLSLRDPAAGLVDYSHWLTALRGEKLYVTKDKRSKNSYWRRMAWGCALLVIVIAVIIAILAATGVFPIPATEPLENVEENNTRQFNEVQTAGSREYVKDPPLSPPPLTSTFPLWPTTDETLFDIVPDALDGTLRLDDFNWNDDFSDIKSRVYRQVSSEIEEHLGNILRQAGSMSVIKVYDINKEGEIRFRISHPPRNAPEESQEYIEDVLRKNSNMIGEYHLNRLHVGKLIDQCEYGNLECTGNCKYDYPSGIFVCTCKLGEILHHDGKTCVNDSDLSNVEMDDVMPQSTTELINDFQGRSRDPGAIDFEPRHPNTWKNTNFKTGSAETDTSTAKSKTKDINPEQSDISIEQQTEFTPTTKHSVFKNDDSHWNHEYVHHSKETIETESPIKTSQESFAELKPTSESKSTTEPEPSIEPEPNAEPEPSAESESSAEPESSAKSESSAEPESSVKPEPSAEPEPNAEPKLSAEPEPTAPEIIVPEFTVKPEPESTPILSATILNPASEPEPTAKPEIAPEVESTIEAESITERESTAKVPITESAITINETDSEIKSKTESQHLTIEPYLESKIEISDRPEFSVKPMSHDDISESSTQTSSSDDVGTTNVFKSLIELTDKSDNSKNNETPITTVKPNENSTDNDTPLQIIPLISKDINDNVDTKTTIIQSYSKNDEITESTITEAGLTTLNYRDLKQNDDVNVISVKPENHAESVTEQFTENPNLQEDKENDSTTKTNFDMNLSNIQNGSATSEHDLTKQKSDIDLNVFEQVSLTTATITVPVTSVEEKTESTTKFINNDKHSSTGHIHTIEINGISNRNPETNNYTKVHETTTIPETTPIDMFTQPILGYREEFVPEPALQPNTPDSSEKNVIEHMPTTVFPKVPENFAHNVEPLREPTVKSADDEHIMLIPKSEQPVEIHAIIPELIPEQVTNKSLKAENSTTKENKSIEDTTSIDSSKIHTNENIVPASNNKHVVRPDEIQEHLTSHPLHPAVFPENSVDHFTGKSDDRPAEDMSPFLPDVHKEKESLKKPRLDKDEQDGPNPFETHIDDVITHRPLTRNSADRVNETKDLLIDVISKNNEKKIDIIKETQNHEINTTNDIGNSTHTNNTEAKILNVSHQNNTLKLVNNDGTKDGIADQQNGEDKELKIIPLTVEDKSVDSISQTTLQPIDKKTEPEVVISAGKKVQEVEDITIESGMTSSEKPEENAVEDHYNDITDEALSKGYQHDNTGIPIKVIESSKKAVLKDTDPIKVSYNGPYSSLTMFDVIKKKNETNEKIFSDTTQSPMVTKTDGVINQMEDGRLTTQEPVLPIEIQQEMSTTTDKVETTTVIDNGKHEENNTDPPNVGQSDEKEAVTAQMTTTQATLETKTTAQIPILPEELQTTESDILSTTLSEEVPSVDKKMETTDKTVSTDDASNATKKNEAESVVIPSNVMDTSERNMAATTVYESNVSLETDRKIEYDKNGQIIESATESIKIETIPMMSTIGKDIVGGVEGTSSMPNDVTTTEDVRPVTEMLDDTEPMIDYRILFTTVPPRPILLDPELSEEALKVIPLEKSQESKKKPIDKKGFDKHKYKKEKDLSLEDQNEDNVLTERFDQTILFQTEPSTITTTEELHDSVVSSDIYPNVPRFTVADKEGNIVPISKWKDTVVRTENKDLVTETKPKNYPSFIPVSEEIIESVPVTEPYIIMQNYTRPMIITNDAEKTTANETTVESQTNTRANETTEQNTFFSDQVFSDHEEAKIDHIKEESTTQTLKVEIENTTASSPSEFPFPGSLLKCSTGQFQCVNGTSRNGAYCIPQSAKCDSENDCSDGSDEWNCTAEDCSSNFRCANGHCLKRHLVCNKIVDCDDGSDEHNCENWQCQADDFRCPSGRCIPGLWRCDGRPDCEGHQDEYNCTEICGNNEYLCPTEKWCIPQAWHCNGVADCINGEDEKLCDCTLDQFKCQTGGCIPLNQVCDGIENCPDYSDEWSCLIANITANRNLTNAETDSNTANEANRVPFLKIRQYNGDYQLVCSDGWSEEFSDSYCQALGFVGSDETLESFAWDRSQKILRLKTNPNYRLPLVMNLEEVGFCVSDKVMQVSCQEFTCGLHAEESTARLIDPPERWASTALLKKSEEGTVCTASIIGPMHALTSYSCIYSRHKEKNGWQLFTNGNMLKGNTVKNIIPYPRVKYNQFLYNNDIALIKLGEPLVFSRNISAICLPKQPIQPEQICVTVGWTFPRNGEMNLQQYLKFMPLPLNNSDKCNATSHYAGFITKYDICMDKNPCYNDEGTPLMCASESQSASERWEIQGLLSHRRECLGSHPAIYSSLEPALPWLRETVPALQTQS</sequence>
<dbReference type="Gene3D" id="2.40.10.10">
    <property type="entry name" value="Trypsin-like serine proteases"/>
    <property type="match status" value="1"/>
</dbReference>
<keyword evidence="14" id="KW-1185">Reference proteome</keyword>
<comment type="caution">
    <text evidence="9">Lacks conserved residue(s) required for the propagation of feature annotation.</text>
</comment>
<feature type="region of interest" description="Disordered" evidence="10">
    <location>
        <begin position="1530"/>
        <end position="1560"/>
    </location>
</feature>
<feature type="compositionally biased region" description="Basic and acidic residues" evidence="10">
    <location>
        <begin position="1220"/>
        <end position="1235"/>
    </location>
</feature>
<dbReference type="InterPro" id="IPR051221">
    <property type="entry name" value="LDLR-related"/>
</dbReference>
<keyword evidence="6 9" id="KW-1015">Disulfide bond</keyword>
<evidence type="ECO:0000259" key="12">
    <source>
        <dbReference type="PROSITE" id="PS50240"/>
    </source>
</evidence>
<dbReference type="PRINTS" id="PR00261">
    <property type="entry name" value="LDLRECEPTOR"/>
</dbReference>
<dbReference type="GO" id="GO:0043235">
    <property type="term" value="C:receptor complex"/>
    <property type="evidence" value="ECO:0007669"/>
    <property type="project" value="TreeGrafter"/>
</dbReference>
<feature type="disulfide bond" evidence="9">
    <location>
        <begin position="2083"/>
        <end position="2098"/>
    </location>
</feature>
<gene>
    <name evidence="13" type="ORF">ALC53_07509</name>
</gene>
<dbReference type="InterPro" id="IPR001190">
    <property type="entry name" value="SRCR"/>
</dbReference>
<feature type="compositionally biased region" description="Low complexity" evidence="10">
    <location>
        <begin position="634"/>
        <end position="654"/>
    </location>
</feature>
<reference evidence="13 14" key="1">
    <citation type="submission" date="2015-09" db="EMBL/GenBank/DDBJ databases">
        <title>Atta colombica WGS genome.</title>
        <authorList>
            <person name="Nygaard S."/>
            <person name="Hu H."/>
            <person name="Boomsma J."/>
            <person name="Zhang G."/>
        </authorList>
    </citation>
    <scope>NUCLEOTIDE SEQUENCE [LARGE SCALE GENOMIC DNA]</scope>
    <source>
        <strain evidence="13">Treedump-2</strain>
        <tissue evidence="13">Whole body</tissue>
    </source>
</reference>
<feature type="transmembrane region" description="Helical" evidence="11">
    <location>
        <begin position="241"/>
        <end position="265"/>
    </location>
</feature>
<feature type="region of interest" description="Disordered" evidence="10">
    <location>
        <begin position="1190"/>
        <end position="1247"/>
    </location>
</feature>
<feature type="region of interest" description="Disordered" evidence="10">
    <location>
        <begin position="1595"/>
        <end position="1625"/>
    </location>
</feature>
<proteinExistence type="predicted"/>
<dbReference type="Pfam" id="PF15494">
    <property type="entry name" value="SRCR_2"/>
    <property type="match status" value="1"/>
</dbReference>
<feature type="disulfide bond" evidence="9">
    <location>
        <begin position="2064"/>
        <end position="2076"/>
    </location>
</feature>
<feature type="disulfide bond" evidence="9">
    <location>
        <begin position="2044"/>
        <end position="2059"/>
    </location>
</feature>
<evidence type="ECO:0000256" key="6">
    <source>
        <dbReference type="ARBA" id="ARBA00023157"/>
    </source>
</evidence>
<organism evidence="13 14">
    <name type="scientific">Atta colombica</name>
    <dbReference type="NCBI Taxonomy" id="520822"/>
    <lineage>
        <taxon>Eukaryota</taxon>
        <taxon>Metazoa</taxon>
        <taxon>Ecdysozoa</taxon>
        <taxon>Arthropoda</taxon>
        <taxon>Hexapoda</taxon>
        <taxon>Insecta</taxon>
        <taxon>Pterygota</taxon>
        <taxon>Neoptera</taxon>
        <taxon>Endopterygota</taxon>
        <taxon>Hymenoptera</taxon>
        <taxon>Apocrita</taxon>
        <taxon>Aculeata</taxon>
        <taxon>Formicoidea</taxon>
        <taxon>Formicidae</taxon>
        <taxon>Myrmicinae</taxon>
        <taxon>Atta</taxon>
    </lineage>
</organism>
<feature type="compositionally biased region" description="Polar residues" evidence="10">
    <location>
        <begin position="912"/>
        <end position="922"/>
    </location>
</feature>
<evidence type="ECO:0000256" key="8">
    <source>
        <dbReference type="ARBA" id="ARBA00023180"/>
    </source>
</evidence>
<feature type="compositionally biased region" description="Basic and acidic residues" evidence="10">
    <location>
        <begin position="780"/>
        <end position="789"/>
    </location>
</feature>
<dbReference type="Proteomes" id="UP000078540">
    <property type="component" value="Unassembled WGS sequence"/>
</dbReference>
<dbReference type="GO" id="GO:0004252">
    <property type="term" value="F:serine-type endopeptidase activity"/>
    <property type="evidence" value="ECO:0007669"/>
    <property type="project" value="InterPro"/>
</dbReference>
<feature type="compositionally biased region" description="Polar residues" evidence="10">
    <location>
        <begin position="23"/>
        <end position="34"/>
    </location>
</feature>
<feature type="disulfide bond" evidence="9">
    <location>
        <begin position="2146"/>
        <end position="2164"/>
    </location>
</feature>
<feature type="domain" description="Peptidase S1" evidence="12">
    <location>
        <begin position="2308"/>
        <end position="2525"/>
    </location>
</feature>
<evidence type="ECO:0000256" key="11">
    <source>
        <dbReference type="SAM" id="Phobius"/>
    </source>
</evidence>
<dbReference type="InterPro" id="IPR036055">
    <property type="entry name" value="LDL_receptor-like_sf"/>
</dbReference>
<feature type="disulfide bond" evidence="9">
    <location>
        <begin position="2122"/>
        <end position="2137"/>
    </location>
</feature>
<feature type="compositionally biased region" description="Basic and acidic residues" evidence="10">
    <location>
        <begin position="1198"/>
        <end position="1212"/>
    </location>
</feature>
<evidence type="ECO:0000256" key="9">
    <source>
        <dbReference type="PROSITE-ProRule" id="PRU00124"/>
    </source>
</evidence>
<evidence type="ECO:0000313" key="13">
    <source>
        <dbReference type="EMBL" id="KYM82025.1"/>
    </source>
</evidence>
<evidence type="ECO:0000256" key="10">
    <source>
        <dbReference type="SAM" id="MobiDB-lite"/>
    </source>
</evidence>
<feature type="compositionally biased region" description="Low complexity" evidence="10">
    <location>
        <begin position="791"/>
        <end position="804"/>
    </location>
</feature>
<feature type="disulfide bond" evidence="9">
    <location>
        <begin position="2032"/>
        <end position="2050"/>
    </location>
</feature>
<dbReference type="SMART" id="SM00020">
    <property type="entry name" value="Tryp_SPc"/>
    <property type="match status" value="1"/>
</dbReference>
<dbReference type="PROSITE" id="PS50240">
    <property type="entry name" value="TRYPSIN_DOM"/>
    <property type="match status" value="1"/>
</dbReference>
<keyword evidence="4 11" id="KW-1133">Transmembrane helix</keyword>
<keyword evidence="3" id="KW-0677">Repeat</keyword>
<dbReference type="PROSITE" id="PS01209">
    <property type="entry name" value="LDLRA_1"/>
    <property type="match status" value="4"/>
</dbReference>
<dbReference type="PANTHER" id="PTHR22722">
    <property type="entry name" value="LOW-DENSITY LIPOPROTEIN RECEPTOR-RELATED PROTEIN 2-RELATED"/>
    <property type="match status" value="1"/>
</dbReference>
<comment type="subcellular location">
    <subcellularLocation>
        <location evidence="1">Membrane</location>
        <topology evidence="1">Single-pass membrane protein</topology>
    </subcellularLocation>
</comment>
<dbReference type="SUPFAM" id="SSF57424">
    <property type="entry name" value="LDL receptor-like module"/>
    <property type="match status" value="5"/>
</dbReference>
<evidence type="ECO:0000256" key="5">
    <source>
        <dbReference type="ARBA" id="ARBA00023136"/>
    </source>
</evidence>
<dbReference type="SMART" id="SM00192">
    <property type="entry name" value="LDLa"/>
    <property type="match status" value="5"/>
</dbReference>
<feature type="region of interest" description="Disordered" evidence="10">
    <location>
        <begin position="505"/>
        <end position="566"/>
    </location>
</feature>
<protein>
    <submittedName>
        <fullName evidence="13">Low-density lipoprotein receptor</fullName>
    </submittedName>
</protein>
<feature type="region of interest" description="Disordered" evidence="10">
    <location>
        <begin position="912"/>
        <end position="934"/>
    </location>
</feature>
<dbReference type="InterPro" id="IPR043504">
    <property type="entry name" value="Peptidase_S1_PA_chymotrypsin"/>
</dbReference>
<feature type="compositionally biased region" description="Basic and acidic residues" evidence="10">
    <location>
        <begin position="1599"/>
        <end position="1612"/>
    </location>
</feature>
<feature type="region of interest" description="Disordered" evidence="10">
    <location>
        <begin position="579"/>
        <end position="689"/>
    </location>
</feature>
<feature type="disulfide bond" evidence="9">
    <location>
        <begin position="2071"/>
        <end position="2089"/>
    </location>
</feature>
<dbReference type="Pfam" id="PF00089">
    <property type="entry name" value="Trypsin"/>
    <property type="match status" value="1"/>
</dbReference>
<evidence type="ECO:0000256" key="4">
    <source>
        <dbReference type="ARBA" id="ARBA00022989"/>
    </source>
</evidence>
<feature type="region of interest" description="Disordered" evidence="10">
    <location>
        <begin position="1"/>
        <end position="51"/>
    </location>
</feature>
<evidence type="ECO:0000256" key="2">
    <source>
        <dbReference type="ARBA" id="ARBA00022692"/>
    </source>
</evidence>
<keyword evidence="5 11" id="KW-0472">Membrane</keyword>
<dbReference type="InterPro" id="IPR001254">
    <property type="entry name" value="Trypsin_dom"/>
</dbReference>
<dbReference type="GO" id="GO:0006508">
    <property type="term" value="P:proteolysis"/>
    <property type="evidence" value="ECO:0007669"/>
    <property type="project" value="InterPro"/>
</dbReference>
<keyword evidence="8" id="KW-0325">Glycoprotein</keyword>
<dbReference type="EMBL" id="KQ976523">
    <property type="protein sequence ID" value="KYM82025.1"/>
    <property type="molecule type" value="Genomic_DNA"/>
</dbReference>
<feature type="disulfide bond" evidence="9">
    <location>
        <begin position="2006"/>
        <end position="2021"/>
    </location>
</feature>
<feature type="region of interest" description="Disordered" evidence="10">
    <location>
        <begin position="816"/>
        <end position="842"/>
    </location>
</feature>
<evidence type="ECO:0000313" key="14">
    <source>
        <dbReference type="Proteomes" id="UP000078540"/>
    </source>
</evidence>
<dbReference type="Gene3D" id="4.10.400.10">
    <property type="entry name" value="Low-density Lipoprotein Receptor"/>
    <property type="match status" value="5"/>
</dbReference>
<keyword evidence="7 13" id="KW-0675">Receptor</keyword>
<feature type="compositionally biased region" description="Low complexity" evidence="10">
    <location>
        <begin position="525"/>
        <end position="534"/>
    </location>
</feature>
<dbReference type="Pfam" id="PF00057">
    <property type="entry name" value="Ldl_recept_a"/>
    <property type="match status" value="5"/>
</dbReference>
<feature type="disulfide bond" evidence="9">
    <location>
        <begin position="2158"/>
        <end position="2173"/>
    </location>
</feature>
<feature type="compositionally biased region" description="Polar residues" evidence="10">
    <location>
        <begin position="823"/>
        <end position="842"/>
    </location>
</feature>
<dbReference type="CDD" id="cd00112">
    <property type="entry name" value="LDLa"/>
    <property type="match status" value="5"/>
</dbReference>
<feature type="compositionally biased region" description="Acidic residues" evidence="10">
    <location>
        <begin position="613"/>
        <end position="633"/>
    </location>
</feature>
<dbReference type="InterPro" id="IPR023415">
    <property type="entry name" value="LDLR_class-A_CS"/>
</dbReference>
<dbReference type="STRING" id="520822.A0A151I2U8"/>
<keyword evidence="13" id="KW-0449">Lipoprotein</keyword>
<dbReference type="SUPFAM" id="SSF50494">
    <property type="entry name" value="Trypsin-like serine proteases"/>
    <property type="match status" value="1"/>
</dbReference>
<feature type="compositionally biased region" description="Polar residues" evidence="10">
    <location>
        <begin position="542"/>
        <end position="561"/>
    </location>
</feature>
<dbReference type="PROSITE" id="PS50068">
    <property type="entry name" value="LDLRA_2"/>
    <property type="match status" value="5"/>
</dbReference>
<name>A0A151I2U8_9HYME</name>
<feature type="region of interest" description="Disordered" evidence="10">
    <location>
        <begin position="780"/>
        <end position="804"/>
    </location>
</feature>
<accession>A0A151I2U8</accession>
<evidence type="ECO:0000256" key="3">
    <source>
        <dbReference type="ARBA" id="ARBA00022737"/>
    </source>
</evidence>
<evidence type="ECO:0000256" key="7">
    <source>
        <dbReference type="ARBA" id="ARBA00023170"/>
    </source>
</evidence>
<keyword evidence="2 11" id="KW-0812">Transmembrane</keyword>
<dbReference type="GO" id="GO:0005886">
    <property type="term" value="C:plasma membrane"/>
    <property type="evidence" value="ECO:0007669"/>
    <property type="project" value="TreeGrafter"/>
</dbReference>